<accession>A0AAE0YI59</accession>
<keyword evidence="3" id="KW-1185">Reference proteome</keyword>
<dbReference type="Proteomes" id="UP001283361">
    <property type="component" value="Unassembled WGS sequence"/>
</dbReference>
<evidence type="ECO:0000256" key="1">
    <source>
        <dbReference type="SAM" id="MobiDB-lite"/>
    </source>
</evidence>
<proteinExistence type="predicted"/>
<feature type="region of interest" description="Disordered" evidence="1">
    <location>
        <begin position="1"/>
        <end position="63"/>
    </location>
</feature>
<feature type="region of interest" description="Disordered" evidence="1">
    <location>
        <begin position="75"/>
        <end position="101"/>
    </location>
</feature>
<protein>
    <submittedName>
        <fullName evidence="2">Uncharacterized protein</fullName>
    </submittedName>
</protein>
<dbReference type="AlphaFoldDB" id="A0AAE0YI59"/>
<evidence type="ECO:0000313" key="2">
    <source>
        <dbReference type="EMBL" id="KAK3746842.1"/>
    </source>
</evidence>
<dbReference type="EMBL" id="JAWDGP010006115">
    <property type="protein sequence ID" value="KAK3746842.1"/>
    <property type="molecule type" value="Genomic_DNA"/>
</dbReference>
<gene>
    <name evidence="2" type="ORF">RRG08_031370</name>
</gene>
<evidence type="ECO:0000313" key="3">
    <source>
        <dbReference type="Proteomes" id="UP001283361"/>
    </source>
</evidence>
<comment type="caution">
    <text evidence="2">The sequence shown here is derived from an EMBL/GenBank/DDBJ whole genome shotgun (WGS) entry which is preliminary data.</text>
</comment>
<name>A0AAE0YI59_9GAST</name>
<reference evidence="2" key="1">
    <citation type="journal article" date="2023" name="G3 (Bethesda)">
        <title>A reference genome for the long-term kleptoplast-retaining sea slug Elysia crispata morphotype clarki.</title>
        <authorList>
            <person name="Eastman K.E."/>
            <person name="Pendleton A.L."/>
            <person name="Shaikh M.A."/>
            <person name="Suttiyut T."/>
            <person name="Ogas R."/>
            <person name="Tomko P."/>
            <person name="Gavelis G."/>
            <person name="Widhalm J.R."/>
            <person name="Wisecaver J.H."/>
        </authorList>
    </citation>
    <scope>NUCLEOTIDE SEQUENCE</scope>
    <source>
        <strain evidence="2">ECLA1</strain>
    </source>
</reference>
<sequence length="146" mass="16181">MSAKQSPTADGGSAGRPKNSFSHEPMEEEESLYSFVRQKSPRFGGSLEHTPRFGGTPPGHTIQVSDVTEHRWAARTRSKLEKKDLSKSSDPHSFKGFKFKPDHGRMKCGTSHTSWSSISACSQRFQLQEVLACISTPGGHDWVQSF</sequence>
<organism evidence="2 3">
    <name type="scientific">Elysia crispata</name>
    <name type="common">lettuce slug</name>
    <dbReference type="NCBI Taxonomy" id="231223"/>
    <lineage>
        <taxon>Eukaryota</taxon>
        <taxon>Metazoa</taxon>
        <taxon>Spiralia</taxon>
        <taxon>Lophotrochozoa</taxon>
        <taxon>Mollusca</taxon>
        <taxon>Gastropoda</taxon>
        <taxon>Heterobranchia</taxon>
        <taxon>Euthyneura</taxon>
        <taxon>Panpulmonata</taxon>
        <taxon>Sacoglossa</taxon>
        <taxon>Placobranchoidea</taxon>
        <taxon>Plakobranchidae</taxon>
        <taxon>Elysia</taxon>
    </lineage>
</organism>